<dbReference type="InterPro" id="IPR039245">
    <property type="entry name" value="TYSND1/DEG15"/>
</dbReference>
<dbReference type="GO" id="GO:0004252">
    <property type="term" value="F:serine-type endopeptidase activity"/>
    <property type="evidence" value="ECO:0007669"/>
    <property type="project" value="InterPro"/>
</dbReference>
<dbReference type="PANTHER" id="PTHR21004:SF0">
    <property type="entry name" value="PEROXISOMAL LEADER PEPTIDE-PROCESSING PROTEASE"/>
    <property type="match status" value="1"/>
</dbReference>
<organism evidence="1 2">
    <name type="scientific">Ceratopteris richardii</name>
    <name type="common">Triangle waterfern</name>
    <dbReference type="NCBI Taxonomy" id="49495"/>
    <lineage>
        <taxon>Eukaryota</taxon>
        <taxon>Viridiplantae</taxon>
        <taxon>Streptophyta</taxon>
        <taxon>Embryophyta</taxon>
        <taxon>Tracheophyta</taxon>
        <taxon>Polypodiopsida</taxon>
        <taxon>Polypodiidae</taxon>
        <taxon>Polypodiales</taxon>
        <taxon>Pteridineae</taxon>
        <taxon>Pteridaceae</taxon>
        <taxon>Parkerioideae</taxon>
        <taxon>Ceratopteris</taxon>
    </lineage>
</organism>
<evidence type="ECO:0008006" key="3">
    <source>
        <dbReference type="Google" id="ProtNLM"/>
    </source>
</evidence>
<keyword evidence="2" id="KW-1185">Reference proteome</keyword>
<evidence type="ECO:0000313" key="2">
    <source>
        <dbReference type="Proteomes" id="UP000825935"/>
    </source>
</evidence>
<protein>
    <recommendedName>
        <fullName evidence="3">Glyoxysomal processing protease, glyoxysomal</fullName>
    </recommendedName>
</protein>
<comment type="caution">
    <text evidence="1">The sequence shown here is derived from an EMBL/GenBank/DDBJ whole genome shotgun (WGS) entry which is preliminary data.</text>
</comment>
<dbReference type="Gene3D" id="2.40.10.120">
    <property type="match status" value="1"/>
</dbReference>
<dbReference type="AlphaFoldDB" id="A0A8T2SMT3"/>
<dbReference type="GO" id="GO:0016485">
    <property type="term" value="P:protein processing"/>
    <property type="evidence" value="ECO:0007669"/>
    <property type="project" value="InterPro"/>
</dbReference>
<dbReference type="EMBL" id="CM035424">
    <property type="protein sequence ID" value="KAH7352008.1"/>
    <property type="molecule type" value="Genomic_DNA"/>
</dbReference>
<dbReference type="Gene3D" id="2.40.10.10">
    <property type="entry name" value="Trypsin-like serine proteases"/>
    <property type="match status" value="2"/>
</dbReference>
<dbReference type="Pfam" id="PF13365">
    <property type="entry name" value="Trypsin_2"/>
    <property type="match status" value="2"/>
</dbReference>
<dbReference type="Proteomes" id="UP000825935">
    <property type="component" value="Chromosome 19"/>
</dbReference>
<dbReference type="InterPro" id="IPR009003">
    <property type="entry name" value="Peptidase_S1_PA"/>
</dbReference>
<dbReference type="PANTHER" id="PTHR21004">
    <property type="entry name" value="SERINE PROTEASE-RELATED"/>
    <property type="match status" value="1"/>
</dbReference>
<dbReference type="GO" id="GO:0005777">
    <property type="term" value="C:peroxisome"/>
    <property type="evidence" value="ECO:0007669"/>
    <property type="project" value="InterPro"/>
</dbReference>
<evidence type="ECO:0000313" key="1">
    <source>
        <dbReference type="EMBL" id="KAH7352008.1"/>
    </source>
</evidence>
<name>A0A8T2SMT3_CERRI</name>
<dbReference type="SUPFAM" id="SSF50494">
    <property type="entry name" value="Trypsin-like serine proteases"/>
    <property type="match status" value="2"/>
</dbReference>
<proteinExistence type="predicted"/>
<dbReference type="FunFam" id="2.40.10.10:FF:000096">
    <property type="entry name" value="Glyoxysomal processing protease glyoxysomal"/>
    <property type="match status" value="1"/>
</dbReference>
<sequence>MVPREVTVAARAAAVMVRVHGPDPKGRKMRNHAFHHSESGDTTLSASGWLLHKDYKAHESENMSIVVTCASIIEPFLRRLSSLDSSSQFQVTKDLMLIPGAEIDVLMEDFEQEQCHGQAEDGHHNMRHFSSWLSAKLTGLVDVPLAGTALQTLLDAHGGSSDGAWEIGWALAHADPSRSQRTNTFPHKGRDQIPISKRMEAFDATDEEKSADNIAFMMTRVAVLTIDTSKRRITSTLALSESFKKGDFLLVVGSPFGALSPIHFFNSMVVGITSNCWPPAASSTSLLMADLRCLPGMEGAPVFNENGAFVGILSSPLRQKGGGAEVQLVITWEALAPPLKEFGIELIMNCPKVASNAANPLNYQEPRDFSNGSLAFSSSRHDGIPKVRHHAHLSADLSKAVASVVLVTVGDGAWASGMLINNKGLILTNAHLLEPWRFGKAQFSKPQNEISVSTNALETHDLKNLRWPSITATENPHFSNGLRRQTEKIQLEWDQDSEMYIIQQEDASVTHECKDSLNIQPAFEMQYRSYRKIRVRLEHPSPRTWYDARAIYISRGPLDIALLQLDKVPADLVPIKPEEDCPFPGTRAIVIGHGLFGPRSELCPSLSAGVVSRVVKTGGMPMSPSEGVPAMLETTAAVHPGGSGGAVVNEHGRLIGLVTSNARHSGGAVIPHLNFSIPYAFLKPIFSFASGEIKDLSSLSTLCVPDEQLSAVWALVPPTPPRPTQVLPFLPDVPKRVGSISQSMKTEQKGSRFAKFLAESKLQLPKQSQLIKEASSEIFKTSDCKLSSASLPGQVFHSRL</sequence>
<dbReference type="OMA" id="CEQDSWT"/>
<reference evidence="1" key="1">
    <citation type="submission" date="2021-08" db="EMBL/GenBank/DDBJ databases">
        <title>WGS assembly of Ceratopteris richardii.</title>
        <authorList>
            <person name="Marchant D.B."/>
            <person name="Chen G."/>
            <person name="Jenkins J."/>
            <person name="Shu S."/>
            <person name="Leebens-Mack J."/>
            <person name="Grimwood J."/>
            <person name="Schmutz J."/>
            <person name="Soltis P."/>
            <person name="Soltis D."/>
            <person name="Chen Z.-H."/>
        </authorList>
    </citation>
    <scope>NUCLEOTIDE SEQUENCE</scope>
    <source>
        <strain evidence="1">Whitten #5841</strain>
        <tissue evidence="1">Leaf</tissue>
    </source>
</reference>
<accession>A0A8T2SMT3</accession>
<dbReference type="OrthoDB" id="17845at2759"/>
<gene>
    <name evidence="1" type="ORF">KP509_19G024900</name>
</gene>
<dbReference type="InterPro" id="IPR043504">
    <property type="entry name" value="Peptidase_S1_PA_chymotrypsin"/>
</dbReference>